<protein>
    <submittedName>
        <fullName evidence="1">Uncharacterized protein</fullName>
    </submittedName>
</protein>
<accession>A0A9N7W4G1</accession>
<dbReference type="EMBL" id="CADEAL010004497">
    <property type="protein sequence ID" value="CAB1460868.1"/>
    <property type="molecule type" value="Genomic_DNA"/>
</dbReference>
<gene>
    <name evidence="1" type="ORF">PLEPLA_LOCUS48741</name>
</gene>
<evidence type="ECO:0000313" key="1">
    <source>
        <dbReference type="EMBL" id="CAB1460868.1"/>
    </source>
</evidence>
<name>A0A9N7W4G1_PLEPL</name>
<dbReference type="Proteomes" id="UP001153269">
    <property type="component" value="Unassembled WGS sequence"/>
</dbReference>
<evidence type="ECO:0000313" key="2">
    <source>
        <dbReference type="Proteomes" id="UP001153269"/>
    </source>
</evidence>
<comment type="caution">
    <text evidence="1">The sequence shown here is derived from an EMBL/GenBank/DDBJ whole genome shotgun (WGS) entry which is preliminary data.</text>
</comment>
<organism evidence="1 2">
    <name type="scientific">Pleuronectes platessa</name>
    <name type="common">European plaice</name>
    <dbReference type="NCBI Taxonomy" id="8262"/>
    <lineage>
        <taxon>Eukaryota</taxon>
        <taxon>Metazoa</taxon>
        <taxon>Chordata</taxon>
        <taxon>Craniata</taxon>
        <taxon>Vertebrata</taxon>
        <taxon>Euteleostomi</taxon>
        <taxon>Actinopterygii</taxon>
        <taxon>Neopterygii</taxon>
        <taxon>Teleostei</taxon>
        <taxon>Neoteleostei</taxon>
        <taxon>Acanthomorphata</taxon>
        <taxon>Carangaria</taxon>
        <taxon>Pleuronectiformes</taxon>
        <taxon>Pleuronectoidei</taxon>
        <taxon>Pleuronectidae</taxon>
        <taxon>Pleuronectes</taxon>
    </lineage>
</organism>
<proteinExistence type="predicted"/>
<keyword evidence="2" id="KW-1185">Reference proteome</keyword>
<sequence>MRFTIQVEAQDTHFFKLLKGILFTISKPPQIPRRVRSCIESVATKNLILSDTGDAVLAQAMSASWGRSDAN</sequence>
<dbReference type="AlphaFoldDB" id="A0A9N7W4G1"/>
<reference evidence="1" key="1">
    <citation type="submission" date="2020-03" db="EMBL/GenBank/DDBJ databases">
        <authorList>
            <person name="Weist P."/>
        </authorList>
    </citation>
    <scope>NUCLEOTIDE SEQUENCE</scope>
</reference>